<dbReference type="EMBL" id="JANRMS010005964">
    <property type="protein sequence ID" value="KAJ3500249.1"/>
    <property type="molecule type" value="Genomic_DNA"/>
</dbReference>
<accession>A0ACC1R869</accession>
<evidence type="ECO:0000313" key="2">
    <source>
        <dbReference type="Proteomes" id="UP001148629"/>
    </source>
</evidence>
<gene>
    <name evidence="1" type="ORF">NM208_g17188</name>
</gene>
<keyword evidence="2" id="KW-1185">Reference proteome</keyword>
<evidence type="ECO:0000313" key="1">
    <source>
        <dbReference type="EMBL" id="KAJ3500249.1"/>
    </source>
</evidence>
<reference evidence="1" key="1">
    <citation type="submission" date="2022-08" db="EMBL/GenBank/DDBJ databases">
        <title>Genome Sequence of Fusarium decemcellulare.</title>
        <authorList>
            <person name="Buettner E."/>
        </authorList>
    </citation>
    <scope>NUCLEOTIDE SEQUENCE</scope>
    <source>
        <strain evidence="1">Babe19</strain>
    </source>
</reference>
<name>A0ACC1R869_9HYPO</name>
<sequence length="491" mass="56860">MSLVPQEDSSTVDEHLQFYTDPYRRGYAQADGQKPQVSDKRRDIEYPSKEETPKISDETRQLITKLCHAISYKLRHPHRSTLDPIYNLYLKLPEPRMLYLTWPWRDRLLKVMGTPPKRNSESMLRYFALIADVKNAGLTLRRTHWNLALAFATKYVARATSAEMETALRLWGEMERGAKVKGNEVTFNVLFDVASKAGNFTLAEMIYKEMESRNIPYNRYHYVSLIHYFGLMMDSGGIRVAYRDMVEAGEMIDTTVLNCVISGFLKCGEETSAEETYQRMKDGHTMGPTIPDRDYGMGRVVTKVLMMFTKVGKKHPDLQKTLQKQIQLAPNLHTYKLFVEHYAVRVGDLAKVAQYLDEMKFLRITIHPTVFLALFKGFYSHGGYSGSEWSENRLEGVLKSLYQAKDEGVRGFRIDRWVVIWALRAVKKCSTTEALVQTFDDMVRRWDIPPDRHPFMQSMFENILRGNDMMSPTGQWDGPADHRRKKDGTRL</sequence>
<comment type="caution">
    <text evidence="1">The sequence shown here is derived from an EMBL/GenBank/DDBJ whole genome shotgun (WGS) entry which is preliminary data.</text>
</comment>
<organism evidence="1 2">
    <name type="scientific">Fusarium decemcellulare</name>
    <dbReference type="NCBI Taxonomy" id="57161"/>
    <lineage>
        <taxon>Eukaryota</taxon>
        <taxon>Fungi</taxon>
        <taxon>Dikarya</taxon>
        <taxon>Ascomycota</taxon>
        <taxon>Pezizomycotina</taxon>
        <taxon>Sordariomycetes</taxon>
        <taxon>Hypocreomycetidae</taxon>
        <taxon>Hypocreales</taxon>
        <taxon>Nectriaceae</taxon>
        <taxon>Fusarium</taxon>
        <taxon>Fusarium decemcellulare species complex</taxon>
    </lineage>
</organism>
<proteinExistence type="predicted"/>
<protein>
    <submittedName>
        <fullName evidence="1">Uncharacterized protein</fullName>
    </submittedName>
</protein>
<dbReference type="Proteomes" id="UP001148629">
    <property type="component" value="Unassembled WGS sequence"/>
</dbReference>